<dbReference type="CDD" id="cd00041">
    <property type="entry name" value="CUB"/>
    <property type="match status" value="3"/>
</dbReference>
<dbReference type="Pfam" id="PF00431">
    <property type="entry name" value="CUB"/>
    <property type="match status" value="3"/>
</dbReference>
<reference evidence="6" key="1">
    <citation type="submission" date="2021-10" db="EMBL/GenBank/DDBJ databases">
        <title>Tropical sea cucumber genome reveals ecological adaptation and Cuvierian tubules defense mechanism.</title>
        <authorList>
            <person name="Chen T."/>
        </authorList>
    </citation>
    <scope>NUCLEOTIDE SEQUENCE</scope>
    <source>
        <strain evidence="6">Nanhai2018</strain>
        <tissue evidence="6">Muscle</tissue>
    </source>
</reference>
<feature type="signal peptide" evidence="4">
    <location>
        <begin position="1"/>
        <end position="23"/>
    </location>
</feature>
<dbReference type="AlphaFoldDB" id="A0A9Q0YN67"/>
<dbReference type="FunFam" id="2.60.120.290:FF:000056">
    <property type="entry name" value="C-type LECtin"/>
    <property type="match status" value="1"/>
</dbReference>
<protein>
    <submittedName>
        <fullName evidence="6">Tolloid-like protein 2</fullName>
    </submittedName>
</protein>
<evidence type="ECO:0000256" key="1">
    <source>
        <dbReference type="ARBA" id="ARBA00022737"/>
    </source>
</evidence>
<evidence type="ECO:0000256" key="4">
    <source>
        <dbReference type="SAM" id="SignalP"/>
    </source>
</evidence>
<feature type="domain" description="CUB" evidence="5">
    <location>
        <begin position="279"/>
        <end position="391"/>
    </location>
</feature>
<keyword evidence="4" id="KW-0732">Signal</keyword>
<proteinExistence type="predicted"/>
<dbReference type="Proteomes" id="UP001152320">
    <property type="component" value="Chromosome 18"/>
</dbReference>
<dbReference type="EMBL" id="JAIZAY010000018">
    <property type="protein sequence ID" value="KAJ8024506.1"/>
    <property type="molecule type" value="Genomic_DNA"/>
</dbReference>
<evidence type="ECO:0000256" key="2">
    <source>
        <dbReference type="ARBA" id="ARBA00023157"/>
    </source>
</evidence>
<dbReference type="Gene3D" id="2.60.120.290">
    <property type="entry name" value="Spermadhesin, CUB domain"/>
    <property type="match status" value="3"/>
</dbReference>
<dbReference type="InterPro" id="IPR035914">
    <property type="entry name" value="Sperma_CUB_dom_sf"/>
</dbReference>
<dbReference type="OrthoDB" id="10009301at2759"/>
<evidence type="ECO:0000256" key="3">
    <source>
        <dbReference type="PROSITE-ProRule" id="PRU00059"/>
    </source>
</evidence>
<dbReference type="PANTHER" id="PTHR24251:SF37">
    <property type="entry name" value="CUB DOMAIN-CONTAINING PROTEIN"/>
    <property type="match status" value="1"/>
</dbReference>
<feature type="domain" description="CUB" evidence="5">
    <location>
        <begin position="396"/>
        <end position="515"/>
    </location>
</feature>
<comment type="caution">
    <text evidence="3">Lacks conserved residue(s) required for the propagation of feature annotation.</text>
</comment>
<feature type="chain" id="PRO_5040420340" evidence="4">
    <location>
        <begin position="24"/>
        <end position="518"/>
    </location>
</feature>
<dbReference type="PROSITE" id="PS01180">
    <property type="entry name" value="CUB"/>
    <property type="match status" value="3"/>
</dbReference>
<feature type="domain" description="CUB" evidence="5">
    <location>
        <begin position="137"/>
        <end position="257"/>
    </location>
</feature>
<keyword evidence="1" id="KW-0677">Repeat</keyword>
<sequence>MDLIVRQVFLWTVCALLVSWVHSSTAPISKGQRRGKRDNNPSWKYTQFQINALKAELMNFDHTFCRGNPFEGVQCVEENLCASWTEICDGRQKCALDAKLDCLNQTIISFGTIDDRVCDGDENERWCSWKMQAPQRCGKDYVIKAEKARSRSVKIYSPNWPKRYTNDRFCYWTVTGAEGHKLSVRIKKFKTERNFDYLSIGNGDRYDDENSMIVFKHSGLQKPKQKKFNTKSNKVWISFRSDDWENERGFYIEVSDTLRYDAGVVGKNPFKNNKRNKDCGGEISLEANEEYQLTSPGYPNTYIDNQECFWIIRMPPGRRMELQFDLFDLEEPLDYLSLGNGNDSRVKPLLYKHSGRAPPANIISEGHLLWVKFVTSLAIARNGFNIKIKDVPYSDCGDEQVNIKTLAPGSSISVSTPNYPLEYDNNLNCVYRFQTNEGHRLRFRIVDFSSELGYDKLSFGNGFDVNERTAVVWSHSGSNKPSQSEFVSEGQSVWVSFISDIVGTSTGLLADVQALESR</sequence>
<organism evidence="6 7">
    <name type="scientific">Holothuria leucospilota</name>
    <name type="common">Black long sea cucumber</name>
    <name type="synonym">Mertensiothuria leucospilota</name>
    <dbReference type="NCBI Taxonomy" id="206669"/>
    <lineage>
        <taxon>Eukaryota</taxon>
        <taxon>Metazoa</taxon>
        <taxon>Echinodermata</taxon>
        <taxon>Eleutherozoa</taxon>
        <taxon>Echinozoa</taxon>
        <taxon>Holothuroidea</taxon>
        <taxon>Aspidochirotacea</taxon>
        <taxon>Aspidochirotida</taxon>
        <taxon>Holothuriidae</taxon>
        <taxon>Holothuria</taxon>
    </lineage>
</organism>
<keyword evidence="7" id="KW-1185">Reference proteome</keyword>
<dbReference type="PANTHER" id="PTHR24251">
    <property type="entry name" value="OVOCHYMASE-RELATED"/>
    <property type="match status" value="1"/>
</dbReference>
<dbReference type="SMART" id="SM00042">
    <property type="entry name" value="CUB"/>
    <property type="match status" value="3"/>
</dbReference>
<evidence type="ECO:0000313" key="6">
    <source>
        <dbReference type="EMBL" id="KAJ8024506.1"/>
    </source>
</evidence>
<accession>A0A9Q0YN67</accession>
<name>A0A9Q0YN67_HOLLE</name>
<evidence type="ECO:0000313" key="7">
    <source>
        <dbReference type="Proteomes" id="UP001152320"/>
    </source>
</evidence>
<dbReference type="InterPro" id="IPR000859">
    <property type="entry name" value="CUB_dom"/>
</dbReference>
<gene>
    <name evidence="6" type="ORF">HOLleu_34431</name>
</gene>
<evidence type="ECO:0000259" key="5">
    <source>
        <dbReference type="PROSITE" id="PS01180"/>
    </source>
</evidence>
<keyword evidence="2" id="KW-1015">Disulfide bond</keyword>
<dbReference type="SUPFAM" id="SSF49854">
    <property type="entry name" value="Spermadhesin, CUB domain"/>
    <property type="match status" value="3"/>
</dbReference>
<comment type="caution">
    <text evidence="6">The sequence shown here is derived from an EMBL/GenBank/DDBJ whole genome shotgun (WGS) entry which is preliminary data.</text>
</comment>